<evidence type="ECO:0000313" key="5">
    <source>
        <dbReference type="EMBL" id="PRX13300.1"/>
    </source>
</evidence>
<sequence length="1592" mass="176696">MSVSDAILVGEGWISEHYFTTDATKESFRARVLERRKTWDAEADNRRPTPRSRFTEARQELEADLAKLGELTDVEADLGATDPQTIAAAVASIHERIVGILELREHGLVVGGDGPILRVSAPGITDRASLVVVLAQPVVTVEDILAKDGRTLAAPVRLHDDGDELTSAAKLTSALFGEDDGPDLILILAGRWAVLTERDRWAEGRYLAIDLQLICERNDTRRGGEVDRILTCLSAESIAPDADGNLWWTAVLDESIKHTVGVSKDLREGVRLSIEIIANEVVARRRAHGLAPLPAAEAQPLAKQALRFLYRILFLLYAEASPELGVLPVGAPEYDRGYSLDRLRELVQVELATPRARAGTHLYESLGVLFELVDRGHQTADPDDEALTAPGLTFNPLRADLFRPSATAQIDAVGLGNAALQEVLTHLLLSKERRGKDRGFISYAELGINQLGAVYEGLMSYTGFFAGTDLYEVAKGGDGTKGSWVVPVDRTDGIESSDFVKQPDKVTGEPRPVLHPQGSFVFRLAGRERQQSASYYTPEVLTKFTVGQALEELLDQNGERTPAADILGMTICEPALGSGAFAIEAVRQLADQYLKRRQSELAAEGKRIDPDDYPKRLQEVKAYLALHNVYGVDLNGTAVELAEITLWLDTMVQGLSAPWFGLHLRRGNSLIGARRAVYRRSQVADKSWLGAVPDEVPLTSLVEDIEAERVATDGIHHFLLPADGWGSAADAKEAAALAPDAAKKLKTWRGSTKTKPTKQTIDAYAELAHRVESLWQIAYRRLDIAEKQIRRSIPVWEAGDLPAGGAVTREQIESALADQGGAYRRLRRAMDAWAALWFWPLTDELATVNGKVVEPPTVTQWIEGLQALLGRNPDLKSARHKERNVARWTSRSLSNRNVGVAARTAFRAGIDWEELNQAEAMELSFANAEGMDEVLRKNPWLVVCERIAHRQGFFHWQLDFATVFTRGGFDLQVGNPPWVRPDVDVSALLAEGDPWWQLAPKPTQAEVAVKRDATLDLPGVLNLVIDGTADTVCIGSFVSATPQYPHLVGLRPDLYRCFMEVMWRHGSARGTIGMIHLNSHFTDENAGPLRAELYSRLRRHWHFINQLLLFEIQNHKHFGITVHGFPQSEPGFTQASWLYHPDTAVRSLVHDGSGPEPGLKDDEGHWDVRPHRSRITKVTEDTLRAWHATMEAGDVPIRQTRMVYAVNQSSAAVLEKLSRAPRIGELGLLSSQGWNETTDRRKGYFESEWSVPSSWDDVILQGPHLYVSTPINKTPNPTLVSNKDWSVTDFEALAADAIPATAYQRRGDRYDYDCAYTDWGNEDRPDPARDHYRIAWRRMAANQGERTLIPAIIPPGAAHVHPVHTMIVAGGGASKLPVVSAFVSSIVSDYSVRCAPKSEISFGTIGRLPISEDHELSDALMIRVLRLNCVTAVYAELWSRCYTDQFHDDAWAGGLVHSRRFGLEQVGPEWTAETPLRVAADRRQALVEIDALVALALGLTANELCAIYRTQFAVLRGYDRNVYFYDANGRLVPNSVLTVWRKKGDRVTAEERTATNQAGNTYTYELPFVTLDREADMREAYAVFEQRLRDRQ</sequence>
<dbReference type="Gene3D" id="3.40.50.150">
    <property type="entry name" value="Vaccinia Virus protein VP39"/>
    <property type="match status" value="2"/>
</dbReference>
<gene>
    <name evidence="5" type="ORF">CLV67_1259</name>
</gene>
<dbReference type="PANTHER" id="PTHR33841:SF1">
    <property type="entry name" value="DNA METHYLTRANSFERASE A"/>
    <property type="match status" value="1"/>
</dbReference>
<name>A0A2T0JXU0_9ACTN</name>
<dbReference type="RefSeq" id="WP_106328905.1">
    <property type="nucleotide sequence ID" value="NZ_BOMO01000127.1"/>
</dbReference>
<keyword evidence="2" id="KW-0489">Methyltransferase</keyword>
<dbReference type="EMBL" id="PVMZ01000025">
    <property type="protein sequence ID" value="PRX13300.1"/>
    <property type="molecule type" value="Genomic_DNA"/>
</dbReference>
<reference evidence="5 6" key="1">
    <citation type="submission" date="2018-03" db="EMBL/GenBank/DDBJ databases">
        <title>Genomic Encyclopedia of Archaeal and Bacterial Type Strains, Phase II (KMG-II): from individual species to whole genera.</title>
        <authorList>
            <person name="Goeker M."/>
        </authorList>
    </citation>
    <scope>NUCLEOTIDE SEQUENCE [LARGE SCALE GENOMIC DNA]</scope>
    <source>
        <strain evidence="5 6">DSM 43146</strain>
    </source>
</reference>
<proteinExistence type="predicted"/>
<dbReference type="SUPFAM" id="SSF53335">
    <property type="entry name" value="S-adenosyl-L-methionine-dependent methyltransferases"/>
    <property type="match status" value="1"/>
</dbReference>
<dbReference type="GO" id="GO:0032259">
    <property type="term" value="P:methylation"/>
    <property type="evidence" value="ECO:0007669"/>
    <property type="project" value="UniProtKB-KW"/>
</dbReference>
<dbReference type="InterPro" id="IPR029063">
    <property type="entry name" value="SAM-dependent_MTases_sf"/>
</dbReference>
<protein>
    <recommendedName>
        <fullName evidence="1">site-specific DNA-methyltransferase (adenine-specific)</fullName>
        <ecNumber evidence="1">2.1.1.72</ecNumber>
    </recommendedName>
</protein>
<dbReference type="EC" id="2.1.1.72" evidence="1"/>
<dbReference type="OrthoDB" id="4280289at2"/>
<dbReference type="GO" id="GO:0009007">
    <property type="term" value="F:site-specific DNA-methyltransferase (adenine-specific) activity"/>
    <property type="evidence" value="ECO:0007669"/>
    <property type="project" value="UniProtKB-EC"/>
</dbReference>
<dbReference type="PANTHER" id="PTHR33841">
    <property type="entry name" value="DNA METHYLTRANSFERASE YEEA-RELATED"/>
    <property type="match status" value="1"/>
</dbReference>
<evidence type="ECO:0000256" key="1">
    <source>
        <dbReference type="ARBA" id="ARBA00011900"/>
    </source>
</evidence>
<dbReference type="Proteomes" id="UP000239415">
    <property type="component" value="Unassembled WGS sequence"/>
</dbReference>
<evidence type="ECO:0000256" key="4">
    <source>
        <dbReference type="ARBA" id="ARBA00047942"/>
    </source>
</evidence>
<comment type="catalytic activity">
    <reaction evidence="4">
        <text>a 2'-deoxyadenosine in DNA + S-adenosyl-L-methionine = an N(6)-methyl-2'-deoxyadenosine in DNA + S-adenosyl-L-homocysteine + H(+)</text>
        <dbReference type="Rhea" id="RHEA:15197"/>
        <dbReference type="Rhea" id="RHEA-COMP:12418"/>
        <dbReference type="Rhea" id="RHEA-COMP:12419"/>
        <dbReference type="ChEBI" id="CHEBI:15378"/>
        <dbReference type="ChEBI" id="CHEBI:57856"/>
        <dbReference type="ChEBI" id="CHEBI:59789"/>
        <dbReference type="ChEBI" id="CHEBI:90615"/>
        <dbReference type="ChEBI" id="CHEBI:90616"/>
        <dbReference type="EC" id="2.1.1.72"/>
    </reaction>
</comment>
<keyword evidence="3" id="KW-0808">Transferase</keyword>
<organism evidence="5 6">
    <name type="scientific">Actinoplanes italicus</name>
    <dbReference type="NCBI Taxonomy" id="113567"/>
    <lineage>
        <taxon>Bacteria</taxon>
        <taxon>Bacillati</taxon>
        <taxon>Actinomycetota</taxon>
        <taxon>Actinomycetes</taxon>
        <taxon>Micromonosporales</taxon>
        <taxon>Micromonosporaceae</taxon>
        <taxon>Actinoplanes</taxon>
    </lineage>
</organism>
<evidence type="ECO:0000256" key="3">
    <source>
        <dbReference type="ARBA" id="ARBA00022679"/>
    </source>
</evidence>
<comment type="caution">
    <text evidence="5">The sequence shown here is derived from an EMBL/GenBank/DDBJ whole genome shotgun (WGS) entry which is preliminary data.</text>
</comment>
<evidence type="ECO:0000256" key="2">
    <source>
        <dbReference type="ARBA" id="ARBA00022603"/>
    </source>
</evidence>
<evidence type="ECO:0000313" key="6">
    <source>
        <dbReference type="Proteomes" id="UP000239415"/>
    </source>
</evidence>
<keyword evidence="6" id="KW-1185">Reference proteome</keyword>
<dbReference type="InterPro" id="IPR050953">
    <property type="entry name" value="N4_N6_ade-DNA_methylase"/>
</dbReference>
<accession>A0A2T0JXU0</accession>